<dbReference type="EMBL" id="PDJF01000001">
    <property type="protein sequence ID" value="PFG27816.1"/>
    <property type="molecule type" value="Genomic_DNA"/>
</dbReference>
<sequence length="145" mass="15781">MSGVSTTVLGMSSPIHVVAAVFTRLEPTTQVFAARRGPGQSMAGLWEFPGGKVEPGETEPQALVRELTEELLITARVGSHVVTTEHAYDFGTIRLSSYYCAIAEGAPTMTEHDEVRWVDVDKLLQLEWAPADVPAVRAVMEELGR</sequence>
<dbReference type="EC" id="3.6.1.55" evidence="11"/>
<evidence type="ECO:0000256" key="6">
    <source>
        <dbReference type="ARBA" id="ARBA00022763"/>
    </source>
</evidence>
<evidence type="ECO:0000256" key="3">
    <source>
        <dbReference type="ARBA" id="ARBA00022457"/>
    </source>
</evidence>
<comment type="cofactor">
    <cofactor evidence="1">
        <name>Mg(2+)</name>
        <dbReference type="ChEBI" id="CHEBI:18420"/>
    </cofactor>
</comment>
<dbReference type="GO" id="GO:0008413">
    <property type="term" value="F:8-oxo-7,8-dihydroguanosine triphosphate pyrophosphatase activity"/>
    <property type="evidence" value="ECO:0007669"/>
    <property type="project" value="TreeGrafter"/>
</dbReference>
<dbReference type="SUPFAM" id="SSF55811">
    <property type="entry name" value="Nudix"/>
    <property type="match status" value="1"/>
</dbReference>
<evidence type="ECO:0000313" key="13">
    <source>
        <dbReference type="EMBL" id="PFG27816.1"/>
    </source>
</evidence>
<keyword evidence="9" id="KW-0234">DNA repair</keyword>
<evidence type="ECO:0000256" key="8">
    <source>
        <dbReference type="ARBA" id="ARBA00022842"/>
    </source>
</evidence>
<dbReference type="AlphaFoldDB" id="A0A2A9DN75"/>
<dbReference type="STRING" id="1724.GCA_001044175_02515"/>
<evidence type="ECO:0000256" key="2">
    <source>
        <dbReference type="ARBA" id="ARBA00005582"/>
    </source>
</evidence>
<dbReference type="Gene3D" id="3.90.79.10">
    <property type="entry name" value="Nucleoside Triphosphate Pyrophosphohydrolase"/>
    <property type="match status" value="1"/>
</dbReference>
<dbReference type="Pfam" id="PF00293">
    <property type="entry name" value="NUDIX"/>
    <property type="match status" value="1"/>
</dbReference>
<dbReference type="InterPro" id="IPR047127">
    <property type="entry name" value="MutT-like"/>
</dbReference>
<keyword evidence="7" id="KW-0378">Hydrolase</keyword>
<dbReference type="PROSITE" id="PS51462">
    <property type="entry name" value="NUDIX"/>
    <property type="match status" value="1"/>
</dbReference>
<dbReference type="GO" id="GO:0006260">
    <property type="term" value="P:DNA replication"/>
    <property type="evidence" value="ECO:0007669"/>
    <property type="project" value="UniProtKB-KW"/>
</dbReference>
<keyword evidence="8" id="KW-0460">Magnesium</keyword>
<dbReference type="InterPro" id="IPR000086">
    <property type="entry name" value="NUDIX_hydrolase_dom"/>
</dbReference>
<dbReference type="CDD" id="cd03425">
    <property type="entry name" value="NUDIX_MutT_NudA_like"/>
    <property type="match status" value="1"/>
</dbReference>
<evidence type="ECO:0000313" key="14">
    <source>
        <dbReference type="Proteomes" id="UP000221653"/>
    </source>
</evidence>
<feature type="domain" description="Nudix hydrolase" evidence="12">
    <location>
        <begin position="14"/>
        <end position="140"/>
    </location>
</feature>
<comment type="similarity">
    <text evidence="2">Belongs to the Nudix hydrolase family.</text>
</comment>
<dbReference type="GO" id="GO:0046872">
    <property type="term" value="F:metal ion binding"/>
    <property type="evidence" value="ECO:0007669"/>
    <property type="project" value="UniProtKB-KW"/>
</dbReference>
<protein>
    <recommendedName>
        <fullName evidence="11">8-oxo-dGTP diphosphatase</fullName>
        <ecNumber evidence="11">3.6.1.55</ecNumber>
    </recommendedName>
</protein>
<comment type="catalytic activity">
    <reaction evidence="10">
        <text>8-oxo-dGTP + H2O = 8-oxo-dGMP + diphosphate + H(+)</text>
        <dbReference type="Rhea" id="RHEA:31575"/>
        <dbReference type="ChEBI" id="CHEBI:15377"/>
        <dbReference type="ChEBI" id="CHEBI:15378"/>
        <dbReference type="ChEBI" id="CHEBI:33019"/>
        <dbReference type="ChEBI" id="CHEBI:63224"/>
        <dbReference type="ChEBI" id="CHEBI:77896"/>
        <dbReference type="EC" id="3.6.1.55"/>
    </reaction>
</comment>
<dbReference type="GO" id="GO:0006281">
    <property type="term" value="P:DNA repair"/>
    <property type="evidence" value="ECO:0007669"/>
    <property type="project" value="UniProtKB-KW"/>
</dbReference>
<dbReference type="InterPro" id="IPR020476">
    <property type="entry name" value="Nudix_hydrolase"/>
</dbReference>
<dbReference type="GO" id="GO:0044715">
    <property type="term" value="F:8-oxo-dGDP phosphatase activity"/>
    <property type="evidence" value="ECO:0007669"/>
    <property type="project" value="TreeGrafter"/>
</dbReference>
<keyword evidence="5" id="KW-0479">Metal-binding</keyword>
<evidence type="ECO:0000256" key="1">
    <source>
        <dbReference type="ARBA" id="ARBA00001946"/>
    </source>
</evidence>
<dbReference type="GO" id="GO:0035539">
    <property type="term" value="F:8-oxo-7,8-dihydrodeoxyguanosine triphosphate pyrophosphatase activity"/>
    <property type="evidence" value="ECO:0007669"/>
    <property type="project" value="UniProtKB-EC"/>
</dbReference>
<keyword evidence="14" id="KW-1185">Reference proteome</keyword>
<proteinExistence type="inferred from homology"/>
<organism evidence="13 14">
    <name type="scientific">Corynebacterium renale</name>
    <dbReference type="NCBI Taxonomy" id="1724"/>
    <lineage>
        <taxon>Bacteria</taxon>
        <taxon>Bacillati</taxon>
        <taxon>Actinomycetota</taxon>
        <taxon>Actinomycetes</taxon>
        <taxon>Mycobacteriales</taxon>
        <taxon>Corynebacteriaceae</taxon>
        <taxon>Corynebacterium</taxon>
    </lineage>
</organism>
<keyword evidence="4" id="KW-0235">DNA replication</keyword>
<keyword evidence="3" id="KW-0515">Mutator protein</keyword>
<dbReference type="PANTHER" id="PTHR47707">
    <property type="entry name" value="8-OXO-DGTP DIPHOSPHATASE"/>
    <property type="match status" value="1"/>
</dbReference>
<evidence type="ECO:0000259" key="12">
    <source>
        <dbReference type="PROSITE" id="PS51462"/>
    </source>
</evidence>
<reference evidence="13 14" key="1">
    <citation type="submission" date="2017-10" db="EMBL/GenBank/DDBJ databases">
        <title>Sequencing the genomes of 1000 actinobacteria strains.</title>
        <authorList>
            <person name="Klenk H.-P."/>
        </authorList>
    </citation>
    <scope>NUCLEOTIDE SEQUENCE [LARGE SCALE GENOMIC DNA]</scope>
    <source>
        <strain evidence="13 14">DSM 20688</strain>
    </source>
</reference>
<dbReference type="InterPro" id="IPR015797">
    <property type="entry name" value="NUDIX_hydrolase-like_dom_sf"/>
</dbReference>
<evidence type="ECO:0000256" key="9">
    <source>
        <dbReference type="ARBA" id="ARBA00023204"/>
    </source>
</evidence>
<evidence type="ECO:0000256" key="4">
    <source>
        <dbReference type="ARBA" id="ARBA00022705"/>
    </source>
</evidence>
<evidence type="ECO:0000256" key="7">
    <source>
        <dbReference type="ARBA" id="ARBA00022801"/>
    </source>
</evidence>
<evidence type="ECO:0000256" key="10">
    <source>
        <dbReference type="ARBA" id="ARBA00035861"/>
    </source>
</evidence>
<evidence type="ECO:0000256" key="11">
    <source>
        <dbReference type="ARBA" id="ARBA00038905"/>
    </source>
</evidence>
<accession>A0A2A9DN75</accession>
<name>A0A2A9DN75_9CORY</name>
<keyword evidence="6" id="KW-0227">DNA damage</keyword>
<dbReference type="GO" id="GO:0044716">
    <property type="term" value="F:8-oxo-GDP phosphatase activity"/>
    <property type="evidence" value="ECO:0007669"/>
    <property type="project" value="TreeGrafter"/>
</dbReference>
<comment type="caution">
    <text evidence="13">The sequence shown here is derived from an EMBL/GenBank/DDBJ whole genome shotgun (WGS) entry which is preliminary data.</text>
</comment>
<dbReference type="PANTHER" id="PTHR47707:SF1">
    <property type="entry name" value="NUDIX HYDROLASE FAMILY PROTEIN"/>
    <property type="match status" value="1"/>
</dbReference>
<dbReference type="Proteomes" id="UP000221653">
    <property type="component" value="Unassembled WGS sequence"/>
</dbReference>
<gene>
    <name evidence="13" type="ORF">ATK06_0895</name>
</gene>
<evidence type="ECO:0000256" key="5">
    <source>
        <dbReference type="ARBA" id="ARBA00022723"/>
    </source>
</evidence>
<dbReference type="PRINTS" id="PR00502">
    <property type="entry name" value="NUDIXFAMILY"/>
</dbReference>